<dbReference type="EMBL" id="RYDJ01000017">
    <property type="protein sequence ID" value="RTZ02585.1"/>
    <property type="molecule type" value="Genomic_DNA"/>
</dbReference>
<dbReference type="SUPFAM" id="SSF103088">
    <property type="entry name" value="OmpA-like"/>
    <property type="match status" value="1"/>
</dbReference>
<dbReference type="InterPro" id="IPR006664">
    <property type="entry name" value="OMP_bac"/>
</dbReference>
<dbReference type="Gene3D" id="3.30.1330.60">
    <property type="entry name" value="OmpA-like domain"/>
    <property type="match status" value="1"/>
</dbReference>
<protein>
    <submittedName>
        <fullName evidence="6">OmpA family protein</fullName>
    </submittedName>
</protein>
<feature type="domain" description="OmpA-like" evidence="5">
    <location>
        <begin position="18"/>
        <end position="136"/>
    </location>
</feature>
<dbReference type="InterPro" id="IPR006665">
    <property type="entry name" value="OmpA-like"/>
</dbReference>
<evidence type="ECO:0000256" key="1">
    <source>
        <dbReference type="ARBA" id="ARBA00004442"/>
    </source>
</evidence>
<comment type="subcellular location">
    <subcellularLocation>
        <location evidence="1">Cell outer membrane</location>
    </subcellularLocation>
</comment>
<dbReference type="AlphaFoldDB" id="A0A432CJ21"/>
<dbReference type="PANTHER" id="PTHR30329:SF21">
    <property type="entry name" value="LIPOPROTEIN YIAD-RELATED"/>
    <property type="match status" value="1"/>
</dbReference>
<dbReference type="CDD" id="cd07185">
    <property type="entry name" value="OmpA_C-like"/>
    <property type="match status" value="1"/>
</dbReference>
<keyword evidence="2 4" id="KW-0472">Membrane</keyword>
<evidence type="ECO:0000256" key="4">
    <source>
        <dbReference type="PROSITE-ProRule" id="PRU00473"/>
    </source>
</evidence>
<evidence type="ECO:0000259" key="5">
    <source>
        <dbReference type="PROSITE" id="PS51123"/>
    </source>
</evidence>
<organism evidence="6 7">
    <name type="scientific">Flavobacterium bomense</name>
    <dbReference type="NCBI Taxonomy" id="2497483"/>
    <lineage>
        <taxon>Bacteria</taxon>
        <taxon>Pseudomonadati</taxon>
        <taxon>Bacteroidota</taxon>
        <taxon>Flavobacteriia</taxon>
        <taxon>Flavobacteriales</taxon>
        <taxon>Flavobacteriaceae</taxon>
        <taxon>Flavobacterium</taxon>
    </lineage>
</organism>
<dbReference type="PRINTS" id="PR01021">
    <property type="entry name" value="OMPADOMAIN"/>
</dbReference>
<dbReference type="Pfam" id="PF00691">
    <property type="entry name" value="OmpA"/>
    <property type="match status" value="1"/>
</dbReference>
<keyword evidence="3" id="KW-0998">Cell outer membrane</keyword>
<evidence type="ECO:0000313" key="6">
    <source>
        <dbReference type="EMBL" id="RTZ02585.1"/>
    </source>
</evidence>
<evidence type="ECO:0000313" key="7">
    <source>
        <dbReference type="Proteomes" id="UP000280825"/>
    </source>
</evidence>
<dbReference type="GO" id="GO:0009279">
    <property type="term" value="C:cell outer membrane"/>
    <property type="evidence" value="ECO:0007669"/>
    <property type="project" value="UniProtKB-SubCell"/>
</dbReference>
<gene>
    <name evidence="6" type="ORF">EKL98_12965</name>
</gene>
<keyword evidence="7" id="KW-1185">Reference proteome</keyword>
<sequence length="136" mass="15705">MDWELFFIRLNPISSPYFYYSIFYILNPIYFDYNKSNITKKGATELDKLVYVMAQNDQLKINVKAHTDSRGTEEFNLDLSERRANAAVAYIVSKGISVDKITGEGFGESEFKVDCQENCTDEEHALNRSSEFMIVK</sequence>
<evidence type="ECO:0000256" key="3">
    <source>
        <dbReference type="ARBA" id="ARBA00023237"/>
    </source>
</evidence>
<comment type="caution">
    <text evidence="6">The sequence shown here is derived from an EMBL/GenBank/DDBJ whole genome shotgun (WGS) entry which is preliminary data.</text>
</comment>
<dbReference type="InterPro" id="IPR036737">
    <property type="entry name" value="OmpA-like_sf"/>
</dbReference>
<dbReference type="PANTHER" id="PTHR30329">
    <property type="entry name" value="STATOR ELEMENT OF FLAGELLAR MOTOR COMPLEX"/>
    <property type="match status" value="1"/>
</dbReference>
<accession>A0A432CJ21</accession>
<evidence type="ECO:0000256" key="2">
    <source>
        <dbReference type="ARBA" id="ARBA00023136"/>
    </source>
</evidence>
<dbReference type="PROSITE" id="PS51123">
    <property type="entry name" value="OMPA_2"/>
    <property type="match status" value="1"/>
</dbReference>
<reference evidence="6 7" key="1">
    <citation type="submission" date="2018-12" db="EMBL/GenBank/DDBJ databases">
        <title>Flavobacterium sp. nov., isolated from glacier ice.</title>
        <authorList>
            <person name="Liu Q."/>
            <person name="Xin Y.-H."/>
        </authorList>
    </citation>
    <scope>NUCLEOTIDE SEQUENCE [LARGE SCALE GENOMIC DNA]</scope>
    <source>
        <strain evidence="6 7">RB1N8</strain>
    </source>
</reference>
<dbReference type="Proteomes" id="UP000280825">
    <property type="component" value="Unassembled WGS sequence"/>
</dbReference>
<dbReference type="InterPro" id="IPR050330">
    <property type="entry name" value="Bact_OuterMem_StrucFunc"/>
</dbReference>
<proteinExistence type="predicted"/>
<name>A0A432CJ21_9FLAO</name>